<evidence type="ECO:0000256" key="1">
    <source>
        <dbReference type="SAM" id="MobiDB-lite"/>
    </source>
</evidence>
<feature type="compositionally biased region" description="Basic and acidic residues" evidence="1">
    <location>
        <begin position="138"/>
        <end position="148"/>
    </location>
</feature>
<dbReference type="EMBL" id="CP049740">
    <property type="protein sequence ID" value="QII81884.1"/>
    <property type="molecule type" value="Genomic_DNA"/>
</dbReference>
<evidence type="ECO:0000313" key="3">
    <source>
        <dbReference type="EMBL" id="QII81884.1"/>
    </source>
</evidence>
<dbReference type="KEGG" id="jar:G7057_04960"/>
<proteinExistence type="predicted"/>
<dbReference type="RefSeq" id="WP_076767998.1">
    <property type="nucleotide sequence ID" value="NZ_CP049740.1"/>
</dbReference>
<name>A0A6G7K9E0_9LACT</name>
<keyword evidence="4" id="KW-1185">Reference proteome</keyword>
<protein>
    <submittedName>
        <fullName evidence="3">NusG domain II-containing protein</fullName>
    </submittedName>
</protein>
<feature type="compositionally biased region" description="Acidic residues" evidence="1">
    <location>
        <begin position="124"/>
        <end position="134"/>
    </location>
</feature>
<sequence>MKYIKMIRRGDVIIVVVLMIASFLPLGVFSYRQATADEATIQAVVKVDGEVVKVFDLVDDGETEIFHYHDDHGHENTIVRNGASVEMIEANCGDQVCVRMNAVDAVGETILCLPHRLLVEVTSDEPVDQPEDSLDVLSDSRHVTGRES</sequence>
<dbReference type="Proteomes" id="UP000501451">
    <property type="component" value="Chromosome"/>
</dbReference>
<dbReference type="CDD" id="cd09911">
    <property type="entry name" value="Lin0431_like"/>
    <property type="match status" value="1"/>
</dbReference>
<keyword evidence="2" id="KW-0472">Membrane</keyword>
<dbReference type="Pfam" id="PF07009">
    <property type="entry name" value="NusG_II"/>
    <property type="match status" value="1"/>
</dbReference>
<feature type="region of interest" description="Disordered" evidence="1">
    <location>
        <begin position="124"/>
        <end position="148"/>
    </location>
</feature>
<dbReference type="Gene3D" id="2.60.320.10">
    <property type="entry name" value="N-utilization substance G protein NusG, insert domain"/>
    <property type="match status" value="1"/>
</dbReference>
<dbReference type="InterPro" id="IPR038690">
    <property type="entry name" value="NusG_2_sf"/>
</dbReference>
<reference evidence="3 4" key="1">
    <citation type="journal article" date="2017" name="Int. J. Syst. Evol. Microbiol.">
        <title>Jeotgalibaca porci sp. nov. and Jeotgalibaca arthritidis sp. nov., isolated from pigs, and emended description of the genus Jeotgalibaca.</title>
        <authorList>
            <person name="Zamora L."/>
            <person name="Perez-Sancho M."/>
            <person name="Dominguez L."/>
            <person name="Fernandez-Garayzabal J.F."/>
            <person name="Vela A.I."/>
        </authorList>
    </citation>
    <scope>NUCLEOTIDE SEQUENCE [LARGE SCALE GENOMIC DNA]</scope>
    <source>
        <strain evidence="3 4">CECT 9157</strain>
    </source>
</reference>
<evidence type="ECO:0000256" key="2">
    <source>
        <dbReference type="SAM" id="Phobius"/>
    </source>
</evidence>
<organism evidence="3 4">
    <name type="scientific">Jeotgalibaca arthritidis</name>
    <dbReference type="NCBI Taxonomy" id="1868794"/>
    <lineage>
        <taxon>Bacteria</taxon>
        <taxon>Bacillati</taxon>
        <taxon>Bacillota</taxon>
        <taxon>Bacilli</taxon>
        <taxon>Lactobacillales</taxon>
        <taxon>Carnobacteriaceae</taxon>
        <taxon>Jeotgalibaca</taxon>
    </lineage>
</organism>
<keyword evidence="2" id="KW-1133">Transmembrane helix</keyword>
<dbReference type="AlphaFoldDB" id="A0A6G7K9E0"/>
<feature type="transmembrane region" description="Helical" evidence="2">
    <location>
        <begin position="12"/>
        <end position="31"/>
    </location>
</feature>
<accession>A0A6G7K9E0</accession>
<keyword evidence="2" id="KW-0812">Transmembrane</keyword>
<gene>
    <name evidence="3" type="ORF">G7057_04960</name>
</gene>
<evidence type="ECO:0000313" key="4">
    <source>
        <dbReference type="Proteomes" id="UP000501451"/>
    </source>
</evidence>